<proteinExistence type="predicted"/>
<keyword evidence="4" id="KW-1185">Reference proteome</keyword>
<dbReference type="InterPro" id="IPR035940">
    <property type="entry name" value="CAP_sf"/>
</dbReference>
<evidence type="ECO:0000256" key="1">
    <source>
        <dbReference type="SAM" id="SignalP"/>
    </source>
</evidence>
<accession>A0ABY7WSB8</accession>
<evidence type="ECO:0000313" key="3">
    <source>
        <dbReference type="EMBL" id="WDF82631.1"/>
    </source>
</evidence>
<dbReference type="RefSeq" id="WP_274260238.1">
    <property type="nucleotide sequence ID" value="NZ_CP117884.1"/>
</dbReference>
<sequence>MKKLFWQRLFTTSIASAALLVAGAIGSQSVAADSAKGVGTVNYVKGYGPAFWKKTASGLVPLGKTLKTGTSWKIFGMEQSGSDYLFDMGGGQMANSRYLDLYNENSQQALNATATIHYTAGYSIAVRATPNGAITNKKLRNATSWRVFNRAVVNGHTWYNLGGKQWFDATYANLTKETSRGAKTYTNGPKLQMPASVTLLPPSKGINTATITSDLELLVNNYRKLKGLKPLTRRADLAKFALRRANDESSAVNAHHGDWSQANHILPNGWPVYADPFFLTTPFSNVAENLAGAYANNSAQIADNMFTSWRQSPGHEKNMRGDFTYEGMGVVPVKSMGSTMYLAIQEFLQK</sequence>
<name>A0ABY7WSB8_9LACO</name>
<dbReference type="Proteomes" id="UP001220377">
    <property type="component" value="Chromosome"/>
</dbReference>
<dbReference type="InterPro" id="IPR014044">
    <property type="entry name" value="CAP_dom"/>
</dbReference>
<feature type="chain" id="PRO_5047470278" evidence="1">
    <location>
        <begin position="32"/>
        <end position="350"/>
    </location>
</feature>
<evidence type="ECO:0000313" key="4">
    <source>
        <dbReference type="Proteomes" id="UP001220377"/>
    </source>
</evidence>
<dbReference type="Pfam" id="PF00188">
    <property type="entry name" value="CAP"/>
    <property type="match status" value="1"/>
</dbReference>
<organism evidence="3 4">
    <name type="scientific">Lacticaseibacillus pabuli</name>
    <dbReference type="NCBI Taxonomy" id="3025672"/>
    <lineage>
        <taxon>Bacteria</taxon>
        <taxon>Bacillati</taxon>
        <taxon>Bacillota</taxon>
        <taxon>Bacilli</taxon>
        <taxon>Lactobacillales</taxon>
        <taxon>Lactobacillaceae</taxon>
        <taxon>Lacticaseibacillus</taxon>
    </lineage>
</organism>
<gene>
    <name evidence="3" type="ORF">PQ472_12170</name>
</gene>
<reference evidence="3 4" key="1">
    <citation type="submission" date="2023-02" db="EMBL/GenBank/DDBJ databases">
        <title>Genome sequence of Lacticaseibacillus sp. KACC 23028.</title>
        <authorList>
            <person name="Kim S."/>
            <person name="Heo J."/>
            <person name="Kwon S.-W."/>
        </authorList>
    </citation>
    <scope>NUCLEOTIDE SEQUENCE [LARGE SCALE GENOMIC DNA]</scope>
    <source>
        <strain evidence="3 4">KACC 23028</strain>
    </source>
</reference>
<dbReference type="EMBL" id="CP117884">
    <property type="protein sequence ID" value="WDF82631.1"/>
    <property type="molecule type" value="Genomic_DNA"/>
</dbReference>
<evidence type="ECO:0000259" key="2">
    <source>
        <dbReference type="Pfam" id="PF00188"/>
    </source>
</evidence>
<feature type="signal peptide" evidence="1">
    <location>
        <begin position="1"/>
        <end position="31"/>
    </location>
</feature>
<dbReference type="Gene3D" id="3.40.33.10">
    <property type="entry name" value="CAP"/>
    <property type="match status" value="1"/>
</dbReference>
<keyword evidence="1" id="KW-0732">Signal</keyword>
<protein>
    <submittedName>
        <fullName evidence="3">CAP domain-containing protein</fullName>
    </submittedName>
</protein>
<feature type="domain" description="SCP" evidence="2">
    <location>
        <begin position="218"/>
        <end position="335"/>
    </location>
</feature>
<dbReference type="SUPFAM" id="SSF55797">
    <property type="entry name" value="PR-1-like"/>
    <property type="match status" value="1"/>
</dbReference>
<dbReference type="CDD" id="cd05379">
    <property type="entry name" value="CAP_bacterial"/>
    <property type="match status" value="1"/>
</dbReference>